<evidence type="ECO:0000259" key="11">
    <source>
        <dbReference type="PROSITE" id="PS51198"/>
    </source>
</evidence>
<keyword evidence="3 10" id="KW-0347">Helicase</keyword>
<dbReference type="Proteomes" id="UP000278983">
    <property type="component" value="Unassembled WGS sequence"/>
</dbReference>
<dbReference type="RefSeq" id="WP_126679306.1">
    <property type="nucleotide sequence ID" value="NZ_RYYU01000001.1"/>
</dbReference>
<dbReference type="PROSITE" id="PS51198">
    <property type="entry name" value="UVRD_HELICASE_ATP_BIND"/>
    <property type="match status" value="1"/>
</dbReference>
<keyword evidence="13" id="KW-1185">Reference proteome</keyword>
<dbReference type="SUPFAM" id="SSF52540">
    <property type="entry name" value="P-loop containing nucleoside triphosphate hydrolases"/>
    <property type="match status" value="1"/>
</dbReference>
<evidence type="ECO:0000256" key="1">
    <source>
        <dbReference type="ARBA" id="ARBA00022741"/>
    </source>
</evidence>
<dbReference type="InterPro" id="IPR012337">
    <property type="entry name" value="RNaseH-like_sf"/>
</dbReference>
<comment type="caution">
    <text evidence="12">The sequence shown here is derived from an EMBL/GenBank/DDBJ whole genome shotgun (WGS) entry which is preliminary data.</text>
</comment>
<dbReference type="InterPro" id="IPR036397">
    <property type="entry name" value="RNaseH_sf"/>
</dbReference>
<feature type="binding site" evidence="10">
    <location>
        <begin position="25"/>
        <end position="32"/>
    </location>
    <ligand>
        <name>ATP</name>
        <dbReference type="ChEBI" id="CHEBI:30616"/>
    </ligand>
</feature>
<dbReference type="EC" id="5.6.2.4" evidence="7"/>
<dbReference type="GO" id="GO:0000725">
    <property type="term" value="P:recombinational repair"/>
    <property type="evidence" value="ECO:0007669"/>
    <property type="project" value="TreeGrafter"/>
</dbReference>
<dbReference type="InterPro" id="IPR027417">
    <property type="entry name" value="P-loop_NTPase"/>
</dbReference>
<evidence type="ECO:0000256" key="6">
    <source>
        <dbReference type="ARBA" id="ARBA00034617"/>
    </source>
</evidence>
<feature type="domain" description="UvrD-like helicase ATP-binding" evidence="11">
    <location>
        <begin position="4"/>
        <end position="322"/>
    </location>
</feature>
<dbReference type="InterPro" id="IPR014016">
    <property type="entry name" value="UvrD-like_ATP-bd"/>
</dbReference>
<comment type="catalytic activity">
    <reaction evidence="6">
        <text>Couples ATP hydrolysis with the unwinding of duplex DNA by translocating in the 3'-5' direction.</text>
        <dbReference type="EC" id="5.6.2.4"/>
    </reaction>
</comment>
<organism evidence="12 13">
    <name type="scientific">Prevotella koreensis</name>
    <dbReference type="NCBI Taxonomy" id="2490854"/>
    <lineage>
        <taxon>Bacteria</taxon>
        <taxon>Pseudomonadati</taxon>
        <taxon>Bacteroidota</taxon>
        <taxon>Bacteroidia</taxon>
        <taxon>Bacteroidales</taxon>
        <taxon>Prevotellaceae</taxon>
        <taxon>Prevotella</taxon>
    </lineage>
</organism>
<comment type="catalytic activity">
    <reaction evidence="9">
        <text>ATP + H2O = ADP + phosphate + H(+)</text>
        <dbReference type="Rhea" id="RHEA:13065"/>
        <dbReference type="ChEBI" id="CHEBI:15377"/>
        <dbReference type="ChEBI" id="CHEBI:15378"/>
        <dbReference type="ChEBI" id="CHEBI:30616"/>
        <dbReference type="ChEBI" id="CHEBI:43474"/>
        <dbReference type="ChEBI" id="CHEBI:456216"/>
        <dbReference type="EC" id="5.6.2.4"/>
    </reaction>
</comment>
<dbReference type="GO" id="GO:0003677">
    <property type="term" value="F:DNA binding"/>
    <property type="evidence" value="ECO:0007669"/>
    <property type="project" value="InterPro"/>
</dbReference>
<dbReference type="GO" id="GO:0016887">
    <property type="term" value="F:ATP hydrolysis activity"/>
    <property type="evidence" value="ECO:0007669"/>
    <property type="project" value="RHEA"/>
</dbReference>
<evidence type="ECO:0000256" key="10">
    <source>
        <dbReference type="PROSITE-ProRule" id="PRU00560"/>
    </source>
</evidence>
<evidence type="ECO:0000256" key="4">
    <source>
        <dbReference type="ARBA" id="ARBA00022840"/>
    </source>
</evidence>
<evidence type="ECO:0000256" key="8">
    <source>
        <dbReference type="ARBA" id="ARBA00034923"/>
    </source>
</evidence>
<protein>
    <recommendedName>
        <fullName evidence="7">DNA 3'-5' helicase</fullName>
        <ecNumber evidence="7">5.6.2.4</ecNumber>
    </recommendedName>
    <alternativeName>
        <fullName evidence="8">DNA 3'-5' helicase II</fullName>
    </alternativeName>
</protein>
<evidence type="ECO:0000256" key="5">
    <source>
        <dbReference type="ARBA" id="ARBA00023235"/>
    </source>
</evidence>
<keyword evidence="1 10" id="KW-0547">Nucleotide-binding</keyword>
<dbReference type="Pfam" id="PF00580">
    <property type="entry name" value="UvrD-helicase"/>
    <property type="match status" value="1"/>
</dbReference>
<dbReference type="GO" id="GO:0004527">
    <property type="term" value="F:exonuclease activity"/>
    <property type="evidence" value="ECO:0007669"/>
    <property type="project" value="UniProtKB-ARBA"/>
</dbReference>
<dbReference type="AlphaFoldDB" id="A0A3S0S0Y9"/>
<keyword evidence="4 10" id="KW-0067">ATP-binding</keyword>
<dbReference type="EMBL" id="RYYU01000001">
    <property type="protein sequence ID" value="RUL60214.1"/>
    <property type="molecule type" value="Genomic_DNA"/>
</dbReference>
<dbReference type="PANTHER" id="PTHR11070:SF2">
    <property type="entry name" value="ATP-DEPENDENT DNA HELICASE SRS2"/>
    <property type="match status" value="1"/>
</dbReference>
<evidence type="ECO:0000256" key="9">
    <source>
        <dbReference type="ARBA" id="ARBA00048988"/>
    </source>
</evidence>
<dbReference type="InterPro" id="IPR000212">
    <property type="entry name" value="DNA_helicase_UvrD/REP"/>
</dbReference>
<gene>
    <name evidence="12" type="ORF">EHV08_10990</name>
</gene>
<dbReference type="CDD" id="cd06127">
    <property type="entry name" value="DEDDh"/>
    <property type="match status" value="1"/>
</dbReference>
<keyword evidence="5" id="KW-0413">Isomerase</keyword>
<evidence type="ECO:0000313" key="13">
    <source>
        <dbReference type="Proteomes" id="UP000278983"/>
    </source>
</evidence>
<accession>A0A3S0S0Y9</accession>
<dbReference type="OrthoDB" id="9809039at2"/>
<dbReference type="SUPFAM" id="SSF53098">
    <property type="entry name" value="Ribonuclease H-like"/>
    <property type="match status" value="1"/>
</dbReference>
<dbReference type="Pfam" id="PF13361">
    <property type="entry name" value="UvrD_C"/>
    <property type="match status" value="1"/>
</dbReference>
<evidence type="ECO:0000256" key="3">
    <source>
        <dbReference type="ARBA" id="ARBA00022806"/>
    </source>
</evidence>
<keyword evidence="2 10" id="KW-0378">Hydrolase</keyword>
<evidence type="ECO:0000313" key="12">
    <source>
        <dbReference type="EMBL" id="RUL60214.1"/>
    </source>
</evidence>
<dbReference type="SMART" id="SM00479">
    <property type="entry name" value="EXOIII"/>
    <property type="match status" value="1"/>
</dbReference>
<proteinExistence type="predicted"/>
<dbReference type="InterPro" id="IPR013520">
    <property type="entry name" value="Ribonucl_H"/>
</dbReference>
<name>A0A3S0S0Y9_9BACT</name>
<evidence type="ECO:0000256" key="7">
    <source>
        <dbReference type="ARBA" id="ARBA00034808"/>
    </source>
</evidence>
<dbReference type="PANTHER" id="PTHR11070">
    <property type="entry name" value="UVRD / RECB / PCRA DNA HELICASE FAMILY MEMBER"/>
    <property type="match status" value="1"/>
</dbReference>
<evidence type="ECO:0000256" key="2">
    <source>
        <dbReference type="ARBA" id="ARBA00022801"/>
    </source>
</evidence>
<dbReference type="InterPro" id="IPR014017">
    <property type="entry name" value="DNA_helicase_UvrD-like_C"/>
</dbReference>
<dbReference type="Gene3D" id="3.30.420.10">
    <property type="entry name" value="Ribonuclease H-like superfamily/Ribonuclease H"/>
    <property type="match status" value="1"/>
</dbReference>
<dbReference type="Pfam" id="PF00929">
    <property type="entry name" value="RNase_T"/>
    <property type="match status" value="1"/>
</dbReference>
<dbReference type="GO" id="GO:0043138">
    <property type="term" value="F:3'-5' DNA helicase activity"/>
    <property type="evidence" value="ECO:0007669"/>
    <property type="project" value="UniProtKB-EC"/>
</dbReference>
<dbReference type="GO" id="GO:0005524">
    <property type="term" value="F:ATP binding"/>
    <property type="evidence" value="ECO:0007669"/>
    <property type="project" value="UniProtKB-UniRule"/>
</dbReference>
<dbReference type="Gene3D" id="3.40.50.300">
    <property type="entry name" value="P-loop containing nucleotide triphosphate hydrolases"/>
    <property type="match status" value="4"/>
</dbReference>
<dbReference type="Gene3D" id="1.10.486.10">
    <property type="entry name" value="PCRA, domain 4"/>
    <property type="match status" value="1"/>
</dbReference>
<sequence length="879" mass="100810">MERKRYDERQREVIDAQEGYHLVLAPPGCGKTEVLAERIIHAHELGVDYGDMLCLTFTNRASRGMRERIEQMAGDSVDELFVGNIHKFCSQFLFENEVLPMDTSILDEDDSVSIIADFLQQDDIAVQEDAKMRHQYSKIINLQHFMHQYTSGYPRELTVHGEELNAQTLKHICAILMKGFTRESISELYRNIDDYEQLAELNRNGEVQNFIRMMSAARHYEKYKRQHNLVDFADLLLYAYDTLKHGYSGKRYGWIQIDEVQDLSQLQLEIIDLITSQQSPTVMCLGDSQQAIYSFMGAKSETLNLLASRCTIHNLYTNYRSPKYLLDVFNTYGHEMLGIDKRLLPQTTHAIEAKAGDLLITCSDNNIDEQQDVAELVKRIGARFPDETVAVVVSYNSEADDISARLANLGVKHFKVSGRDLFSEPAVKLPMAHLSVAAGDHNFLAWSRIVAGINAVGSNSAARSFVRDLAINGMTPADLMRDDGITSLQEFLQIYAHDDIVVFDTETTGLSIEEDDVVQIAAVKLHHGELVVGSELNIFIRTERDIPPMLGDTVNPLVEEYRNNDLLEPEDAMRMFMEYASGCVLLGHNAKYDYHIMHNNLRHRCGISDFKERFPRCIDTLHIARIISPRLRSHKLKDLIVEFGLEGKNSHLANDDIMATKNLADYCFREGQQKAERQVDIPLKYSKAVKRLRETYKPLYDHVNGMLYSIQVSDEPALLAEWRYAYNYLLAAERISPVDKMPYVERYIADDVTGDDRRPLHVQLANFMNVLNTLKEADLCGSRTMREKVFVSTVHKAKGLEFDNVIVYGVTDGNYPGFHSRDDLQRQQEEMRRLYVALSRAKRRLVLTWSKERITQWGRVFQQNLSPFVTCISHFFRHL</sequence>
<reference evidence="12 13" key="1">
    <citation type="submission" date="2018-12" db="EMBL/GenBank/DDBJ databases">
        <title>Genome sequencing of Prevotella sp. KCOM 3155 (= JS262).</title>
        <authorList>
            <person name="Kook J.-K."/>
            <person name="Park S.-N."/>
            <person name="Lim Y.K."/>
        </authorList>
    </citation>
    <scope>NUCLEOTIDE SEQUENCE [LARGE SCALE GENOMIC DNA]</scope>
    <source>
        <strain evidence="12 13">KCOM 3155</strain>
    </source>
</reference>